<reference evidence="1" key="1">
    <citation type="submission" date="2020-11" db="EMBL/GenBank/DDBJ databases">
        <authorList>
            <person name="Tran Van P."/>
        </authorList>
    </citation>
    <scope>NUCLEOTIDE SEQUENCE</scope>
</reference>
<proteinExistence type="predicted"/>
<name>A0A7R9CU27_TIMCR</name>
<protein>
    <submittedName>
        <fullName evidence="1">Uncharacterized protein</fullName>
    </submittedName>
</protein>
<sequence length="162" mass="18386">METCDISLVKQEIVELIKTEPQNELEFDTCGQSEIKTEDESDTSNSVHEYVKPEIYDSSLGFMDSNINHFTMVDNSEPATQNKALRHHAVISRVFLVADWMSIVAMQWFTTLRPLLETSDVSAQRQEGDNTLGGGGETRKHQEHFFLQVLAHAQRPFLGESQ</sequence>
<gene>
    <name evidence="1" type="ORF">TCEB3V08_LOCUS6263</name>
</gene>
<dbReference type="EMBL" id="OC318431">
    <property type="protein sequence ID" value="CAD7402001.1"/>
    <property type="molecule type" value="Genomic_DNA"/>
</dbReference>
<organism evidence="1">
    <name type="scientific">Timema cristinae</name>
    <name type="common">Walking stick</name>
    <dbReference type="NCBI Taxonomy" id="61476"/>
    <lineage>
        <taxon>Eukaryota</taxon>
        <taxon>Metazoa</taxon>
        <taxon>Ecdysozoa</taxon>
        <taxon>Arthropoda</taxon>
        <taxon>Hexapoda</taxon>
        <taxon>Insecta</taxon>
        <taxon>Pterygota</taxon>
        <taxon>Neoptera</taxon>
        <taxon>Polyneoptera</taxon>
        <taxon>Phasmatodea</taxon>
        <taxon>Timematodea</taxon>
        <taxon>Timematoidea</taxon>
        <taxon>Timematidae</taxon>
        <taxon>Timema</taxon>
    </lineage>
</organism>
<dbReference type="AlphaFoldDB" id="A0A7R9CU27"/>
<evidence type="ECO:0000313" key="1">
    <source>
        <dbReference type="EMBL" id="CAD7402001.1"/>
    </source>
</evidence>
<accession>A0A7R9CU27</accession>